<proteinExistence type="predicted"/>
<dbReference type="EMBL" id="JAVDTF010000001">
    <property type="protein sequence ID" value="MDR6783085.1"/>
    <property type="molecule type" value="Genomic_DNA"/>
</dbReference>
<protein>
    <submittedName>
        <fullName evidence="1">Drug/metabolite transporter (DMT)-like permease</fullName>
    </submittedName>
</protein>
<evidence type="ECO:0000313" key="1">
    <source>
        <dbReference type="EMBL" id="MDR6783085.1"/>
    </source>
</evidence>
<sequence length="297" mass="33446">MSQDPDNPIKNLIILHLTVFIWGFTGILGALISVNAVQMVWYRVLIAAITLFIYFKLSKTSLRVTKRQFLQFFFIGSIVAAHWILFFHSIKVSTVSVTLVCLSSITLFTAILEPLIRKQRIRTTDIVVGLIIISGIYLIFKFESQYTKGIIFGLLAALTASLFSSINATLVQKSNPIIIGFYEISGAFFWITLYRLTDGTLATERFNLSVSDWLYLTFLGTVCTALAYVAAVSVMRTLSAFRVALITNLEPVYGILLAFIFFGKREAMSTGFYLGAILILATVFLYPIYKKYKKHDQ</sequence>
<gene>
    <name evidence="1" type="ORF">J2X78_001637</name>
</gene>
<dbReference type="Proteomes" id="UP001246858">
    <property type="component" value="Unassembled WGS sequence"/>
</dbReference>
<name>A0ACC6KUQ1_9SPHI</name>
<keyword evidence="2" id="KW-1185">Reference proteome</keyword>
<comment type="caution">
    <text evidence="1">The sequence shown here is derived from an EMBL/GenBank/DDBJ whole genome shotgun (WGS) entry which is preliminary data.</text>
</comment>
<reference evidence="1" key="1">
    <citation type="submission" date="2023-07" db="EMBL/GenBank/DDBJ databases">
        <title>Sorghum-associated microbial communities from plants grown in Nebraska, USA.</title>
        <authorList>
            <person name="Schachtman D."/>
        </authorList>
    </citation>
    <scope>NUCLEOTIDE SEQUENCE</scope>
    <source>
        <strain evidence="1">2697</strain>
    </source>
</reference>
<evidence type="ECO:0000313" key="2">
    <source>
        <dbReference type="Proteomes" id="UP001246858"/>
    </source>
</evidence>
<accession>A0ACC6KUQ1</accession>
<organism evidence="1 2">
    <name type="scientific">Pedobacter africanus</name>
    <dbReference type="NCBI Taxonomy" id="151894"/>
    <lineage>
        <taxon>Bacteria</taxon>
        <taxon>Pseudomonadati</taxon>
        <taxon>Bacteroidota</taxon>
        <taxon>Sphingobacteriia</taxon>
        <taxon>Sphingobacteriales</taxon>
        <taxon>Sphingobacteriaceae</taxon>
        <taxon>Pedobacter</taxon>
    </lineage>
</organism>